<dbReference type="SUPFAM" id="SSF53474">
    <property type="entry name" value="alpha/beta-Hydrolases"/>
    <property type="match status" value="1"/>
</dbReference>
<comment type="caution">
    <text evidence="5">The sequence shown here is derived from an EMBL/GenBank/DDBJ whole genome shotgun (WGS) entry which is preliminary data.</text>
</comment>
<gene>
    <name evidence="5" type="ORF">FB561_6473</name>
</gene>
<evidence type="ECO:0000313" key="5">
    <source>
        <dbReference type="EMBL" id="TWD75037.1"/>
    </source>
</evidence>
<dbReference type="InterPro" id="IPR029058">
    <property type="entry name" value="AB_hydrolase_fold"/>
</dbReference>
<feature type="compositionally biased region" description="Low complexity" evidence="4">
    <location>
        <begin position="24"/>
        <end position="39"/>
    </location>
</feature>
<dbReference type="RefSeq" id="WP_202880965.1">
    <property type="nucleotide sequence ID" value="NZ_VIVK01000002.1"/>
</dbReference>
<feature type="region of interest" description="Disordered" evidence="4">
    <location>
        <begin position="1"/>
        <end position="68"/>
    </location>
</feature>
<evidence type="ECO:0000256" key="1">
    <source>
        <dbReference type="ARBA" id="ARBA00022801"/>
    </source>
</evidence>
<dbReference type="PANTHER" id="PTHR10272">
    <property type="entry name" value="PLATELET-ACTIVATING FACTOR ACETYLHYDROLASE"/>
    <property type="match status" value="1"/>
</dbReference>
<evidence type="ECO:0000256" key="2">
    <source>
        <dbReference type="ARBA" id="ARBA00022963"/>
    </source>
</evidence>
<dbReference type="AlphaFoldDB" id="A0A561B8E0"/>
<accession>A0A561B8E0</accession>
<keyword evidence="2" id="KW-0442">Lipid degradation</keyword>
<sequence length="229" mass="24925">MERRADPRTHDDRLLSSGHHPRVPARASAGPGRRSGLRSSGRDEQGGVPRRPAADDRDASSRPLPRGLDRALDLSRVGAYGHSAGGATAAASMDQDQRIDAAVNLEGYLDYYGGELFPIARRGTDRPLLLVGTDGFRDARFDRTWSAVLSHGGPVRRVELRRARHWIFTDYAAFAPQLVQASLMTADERAQLVGDNARAVPAVRTLVRAFFDRTVRGRPGPGAGRAPWG</sequence>
<dbReference type="GO" id="GO:0003847">
    <property type="term" value="F:1-alkyl-2-acetylglycerophosphocholine esterase activity"/>
    <property type="evidence" value="ECO:0007669"/>
    <property type="project" value="TreeGrafter"/>
</dbReference>
<keyword evidence="1 5" id="KW-0378">Hydrolase</keyword>
<organism evidence="5 6">
    <name type="scientific">Kribbella amoyensis</name>
    <dbReference type="NCBI Taxonomy" id="996641"/>
    <lineage>
        <taxon>Bacteria</taxon>
        <taxon>Bacillati</taxon>
        <taxon>Actinomycetota</taxon>
        <taxon>Actinomycetes</taxon>
        <taxon>Propionibacteriales</taxon>
        <taxon>Kribbellaceae</taxon>
        <taxon>Kribbella</taxon>
    </lineage>
</organism>
<dbReference type="PANTHER" id="PTHR10272:SF0">
    <property type="entry name" value="PLATELET-ACTIVATING FACTOR ACETYLHYDROLASE"/>
    <property type="match status" value="1"/>
</dbReference>
<keyword evidence="6" id="KW-1185">Reference proteome</keyword>
<dbReference type="Proteomes" id="UP000318380">
    <property type="component" value="Unassembled WGS sequence"/>
</dbReference>
<dbReference type="Gene3D" id="3.40.50.1820">
    <property type="entry name" value="alpha/beta hydrolase"/>
    <property type="match status" value="1"/>
</dbReference>
<evidence type="ECO:0000256" key="4">
    <source>
        <dbReference type="SAM" id="MobiDB-lite"/>
    </source>
</evidence>
<feature type="compositionally biased region" description="Basic and acidic residues" evidence="4">
    <location>
        <begin position="1"/>
        <end position="14"/>
    </location>
</feature>
<dbReference type="GO" id="GO:0016042">
    <property type="term" value="P:lipid catabolic process"/>
    <property type="evidence" value="ECO:0007669"/>
    <property type="project" value="UniProtKB-KW"/>
</dbReference>
<dbReference type="Pfam" id="PF03403">
    <property type="entry name" value="PAF-AH_p_II"/>
    <property type="match status" value="1"/>
</dbReference>
<keyword evidence="3" id="KW-0443">Lipid metabolism</keyword>
<name>A0A561B8E0_9ACTN</name>
<proteinExistence type="predicted"/>
<reference evidence="5 6" key="1">
    <citation type="submission" date="2019-06" db="EMBL/GenBank/DDBJ databases">
        <title>Sequencing the genomes of 1000 actinobacteria strains.</title>
        <authorList>
            <person name="Klenk H.-P."/>
        </authorList>
    </citation>
    <scope>NUCLEOTIDE SEQUENCE [LARGE SCALE GENOMIC DNA]</scope>
    <source>
        <strain evidence="5 6">DSM 24683</strain>
    </source>
</reference>
<evidence type="ECO:0000313" key="6">
    <source>
        <dbReference type="Proteomes" id="UP000318380"/>
    </source>
</evidence>
<protein>
    <submittedName>
        <fullName evidence="5">Platelet-activating factor acetylhydrolase isoform II</fullName>
    </submittedName>
</protein>
<dbReference type="EMBL" id="VIVK01000002">
    <property type="protein sequence ID" value="TWD75037.1"/>
    <property type="molecule type" value="Genomic_DNA"/>
</dbReference>
<evidence type="ECO:0000256" key="3">
    <source>
        <dbReference type="ARBA" id="ARBA00023098"/>
    </source>
</evidence>